<dbReference type="EMBL" id="CP003349">
    <property type="protein sequence ID" value="AFD08544.1"/>
    <property type="molecule type" value="Genomic_DNA"/>
</dbReference>
<keyword evidence="1" id="KW-0472">Membrane</keyword>
<proteinExistence type="predicted"/>
<sequence length="395" mass="43770">MKEFKNLDELFKEGLGSAEDRIAFNESDWDKLERRLDKKKNRIPVMWLATAGGIAAILALVFVWMQFESSSLTKPAQDITKKVSPEQKNSIIQQGRKDKFDHKEDIKVVQQDAIPAQNQIEVAKSTPNKIQGFPLADNVFSKSDNPTVLSPINNGGVSQRKVAGMPLIDTAKLTGNLSRSIAQVNANQKRNPYLGKLTFSVGAAPALNGVNTLKGGDWGGDLGMALTIGLSKKWSVTTGVIYAKKVYSTGYENYNPVNPPPVSYSPTSIDADCRVLDIPLNINYQLFSKKQNTVKLSTGLSSYMMLKEDYYFNYSYSNPSYPEKYEVNNENKHWLGVVNASVEYQRKINSTMSIGIQPFVKIPLDGVGYSRVKLKTAGVAVKLNIDLGKGKKKEQ</sequence>
<dbReference type="KEGG" id="scn:Solca_3540"/>
<dbReference type="AlphaFoldDB" id="H8KSJ3"/>
<dbReference type="HOGENOM" id="CLU_036812_0_0_10"/>
<evidence type="ECO:0000256" key="1">
    <source>
        <dbReference type="SAM" id="Phobius"/>
    </source>
</evidence>
<keyword evidence="1" id="KW-1133">Transmembrane helix</keyword>
<dbReference type="RefSeq" id="WP_014681767.1">
    <property type="nucleotide sequence ID" value="NC_017770.1"/>
</dbReference>
<name>H8KSJ3_SOLCM</name>
<dbReference type="STRING" id="929556.Solca_3540"/>
<evidence type="ECO:0000313" key="2">
    <source>
        <dbReference type="EMBL" id="AFD08544.1"/>
    </source>
</evidence>
<protein>
    <recommendedName>
        <fullName evidence="4">Outer membrane protein beta-barrel domain-containing protein</fullName>
    </recommendedName>
</protein>
<reference evidence="2" key="1">
    <citation type="submission" date="2012-02" db="EMBL/GenBank/DDBJ databases">
        <title>The complete genome of Solitalea canadensis DSM 3403.</title>
        <authorList>
            <consortium name="US DOE Joint Genome Institute (JGI-PGF)"/>
            <person name="Lucas S."/>
            <person name="Copeland A."/>
            <person name="Lapidus A."/>
            <person name="Glavina del Rio T."/>
            <person name="Dalin E."/>
            <person name="Tice H."/>
            <person name="Bruce D."/>
            <person name="Goodwin L."/>
            <person name="Pitluck S."/>
            <person name="Peters L."/>
            <person name="Ovchinnikova G."/>
            <person name="Lu M."/>
            <person name="Kyrpides N."/>
            <person name="Mavromatis K."/>
            <person name="Ivanova N."/>
            <person name="Brettin T."/>
            <person name="Detter J.C."/>
            <person name="Han C."/>
            <person name="Larimer F."/>
            <person name="Land M."/>
            <person name="Hauser L."/>
            <person name="Markowitz V."/>
            <person name="Cheng J.-F."/>
            <person name="Hugenholtz P."/>
            <person name="Woyke T."/>
            <person name="Wu D."/>
            <person name="Spring S."/>
            <person name="Schroeder M."/>
            <person name="Kopitz M."/>
            <person name="Brambilla E."/>
            <person name="Klenk H.-P."/>
            <person name="Eisen J.A."/>
        </authorList>
    </citation>
    <scope>NUCLEOTIDE SEQUENCE</scope>
    <source>
        <strain evidence="2">DSM 3403</strain>
    </source>
</reference>
<feature type="transmembrane region" description="Helical" evidence="1">
    <location>
        <begin position="45"/>
        <end position="67"/>
    </location>
</feature>
<dbReference type="OrthoDB" id="1523584at2"/>
<dbReference type="eggNOG" id="COG3266">
    <property type="taxonomic scope" value="Bacteria"/>
</dbReference>
<evidence type="ECO:0008006" key="4">
    <source>
        <dbReference type="Google" id="ProtNLM"/>
    </source>
</evidence>
<keyword evidence="1" id="KW-0812">Transmembrane</keyword>
<accession>H8KSJ3</accession>
<dbReference type="Proteomes" id="UP000007590">
    <property type="component" value="Chromosome"/>
</dbReference>
<evidence type="ECO:0000313" key="3">
    <source>
        <dbReference type="Proteomes" id="UP000007590"/>
    </source>
</evidence>
<gene>
    <name evidence="2" type="ordered locus">Solca_3540</name>
</gene>
<keyword evidence="3" id="KW-1185">Reference proteome</keyword>
<organism evidence="2 3">
    <name type="scientific">Solitalea canadensis (strain ATCC 29591 / DSM 3403 / JCM 21819 / LMG 8368 / NBRC 15130 / NCIMB 12057 / USAM 9D)</name>
    <name type="common">Flexibacter canadensis</name>
    <dbReference type="NCBI Taxonomy" id="929556"/>
    <lineage>
        <taxon>Bacteria</taxon>
        <taxon>Pseudomonadati</taxon>
        <taxon>Bacteroidota</taxon>
        <taxon>Sphingobacteriia</taxon>
        <taxon>Sphingobacteriales</taxon>
        <taxon>Sphingobacteriaceae</taxon>
        <taxon>Solitalea</taxon>
    </lineage>
</organism>